<evidence type="ECO:0000259" key="4">
    <source>
        <dbReference type="Pfam" id="PF06441"/>
    </source>
</evidence>
<dbReference type="InterPro" id="IPR000639">
    <property type="entry name" value="Epox_hydrolase-like"/>
</dbReference>
<dbReference type="Proteomes" id="UP000030752">
    <property type="component" value="Unassembled WGS sequence"/>
</dbReference>
<dbReference type="PRINTS" id="PR00412">
    <property type="entry name" value="EPOXHYDRLASE"/>
</dbReference>
<dbReference type="Pfam" id="PF06441">
    <property type="entry name" value="EHN"/>
    <property type="match status" value="1"/>
</dbReference>
<evidence type="ECO:0000313" key="6">
    <source>
        <dbReference type="Proteomes" id="UP000030752"/>
    </source>
</evidence>
<reference evidence="5 6" key="1">
    <citation type="submission" date="2013-03" db="EMBL/GenBank/DDBJ databases">
        <title>The Genome Sequence of Phialophora europaea CBS 101466.</title>
        <authorList>
            <consortium name="The Broad Institute Genomics Platform"/>
            <person name="Cuomo C."/>
            <person name="de Hoog S."/>
            <person name="Gorbushina A."/>
            <person name="Walker B."/>
            <person name="Young S.K."/>
            <person name="Zeng Q."/>
            <person name="Gargeya S."/>
            <person name="Fitzgerald M."/>
            <person name="Haas B."/>
            <person name="Abouelleil A."/>
            <person name="Allen A.W."/>
            <person name="Alvarado L."/>
            <person name="Arachchi H.M."/>
            <person name="Berlin A.M."/>
            <person name="Chapman S.B."/>
            <person name="Gainer-Dewar J."/>
            <person name="Goldberg J."/>
            <person name="Griggs A."/>
            <person name="Gujja S."/>
            <person name="Hansen M."/>
            <person name="Howarth C."/>
            <person name="Imamovic A."/>
            <person name="Ireland A."/>
            <person name="Larimer J."/>
            <person name="McCowan C."/>
            <person name="Murphy C."/>
            <person name="Pearson M."/>
            <person name="Poon T.W."/>
            <person name="Priest M."/>
            <person name="Roberts A."/>
            <person name="Saif S."/>
            <person name="Shea T."/>
            <person name="Sisk P."/>
            <person name="Sykes S."/>
            <person name="Wortman J."/>
            <person name="Nusbaum C."/>
            <person name="Birren B."/>
        </authorList>
    </citation>
    <scope>NUCLEOTIDE SEQUENCE [LARGE SCALE GENOMIC DNA]</scope>
    <source>
        <strain evidence="5 6">CBS 101466</strain>
    </source>
</reference>
<dbReference type="Gene3D" id="3.40.50.1820">
    <property type="entry name" value="alpha/beta hydrolase"/>
    <property type="match status" value="1"/>
</dbReference>
<dbReference type="GO" id="GO:0004301">
    <property type="term" value="F:epoxide hydrolase activity"/>
    <property type="evidence" value="ECO:0007669"/>
    <property type="project" value="TreeGrafter"/>
</dbReference>
<keyword evidence="2" id="KW-0378">Hydrolase</keyword>
<feature type="active site" description="Nucleophile" evidence="3">
    <location>
        <position position="200"/>
    </location>
</feature>
<dbReference type="PANTHER" id="PTHR21661:SF39">
    <property type="entry name" value="HYDROLASE, PUTATIVE (AFU_ORTHOLOGUE AFUA_3G08960)-RELATED"/>
    <property type="match status" value="1"/>
</dbReference>
<evidence type="ECO:0000256" key="2">
    <source>
        <dbReference type="ARBA" id="ARBA00022801"/>
    </source>
</evidence>
<dbReference type="InterPro" id="IPR016292">
    <property type="entry name" value="Epoxide_hydrolase"/>
</dbReference>
<sequence>MAPSNPYGKLPQNASSSIKPFTVNFPEADIKHMLDLLKLTRVAEPIYENSLPNDDRYLGLRHDWLVEAKRVWENEFNWRKTEEHINSFPNYKITIDDKVGKLDVHFAALFSTAPDAVPVVLLHGWPGSFLEFLPMLGELRDKYSADDLKYHFIVPSLPGYTLSSAQAISEDFSQIDAARVMDKLMQELGFSKGYIAQGGDVGSRVARVMAVEYEACKAVHLNFCLVNKPPASLNDDSITEIEKAGLKRLDEWKATGTAYAMEHATKPATIGFVLSSNPLATLAWIGEKFLDWTDEDPSINTILESVTLYWLTRCPSTNLWSYRHPLSKDASQSYSATAKGHDHPDYHIKKPFGYSYFPQELIPIPIEWVKTTGNLVWSRVHDRGGHFAALERPRELLEDVESFVGEVWKR</sequence>
<feature type="active site" description="Proton donor" evidence="3">
    <location>
        <position position="322"/>
    </location>
</feature>
<dbReference type="VEuPathDB" id="FungiDB:HMPREF1541_01971"/>
<dbReference type="OrthoDB" id="7130006at2759"/>
<dbReference type="RefSeq" id="XP_008714549.1">
    <property type="nucleotide sequence ID" value="XM_008716327.1"/>
</dbReference>
<dbReference type="PIRSF" id="PIRSF001112">
    <property type="entry name" value="Epoxide_hydrolase"/>
    <property type="match status" value="1"/>
</dbReference>
<dbReference type="InParanoid" id="W2S433"/>
<dbReference type="GO" id="GO:0097176">
    <property type="term" value="P:epoxide metabolic process"/>
    <property type="evidence" value="ECO:0007669"/>
    <property type="project" value="TreeGrafter"/>
</dbReference>
<dbReference type="SUPFAM" id="SSF53474">
    <property type="entry name" value="alpha/beta-Hydrolases"/>
    <property type="match status" value="1"/>
</dbReference>
<gene>
    <name evidence="5" type="ORF">HMPREF1541_01971</name>
</gene>
<dbReference type="eggNOG" id="KOG2565">
    <property type="taxonomic scope" value="Eukaryota"/>
</dbReference>
<comment type="similarity">
    <text evidence="1">Belongs to the peptidase S33 family.</text>
</comment>
<dbReference type="InterPro" id="IPR029058">
    <property type="entry name" value="AB_hydrolase_fold"/>
</dbReference>
<dbReference type="InterPro" id="IPR010497">
    <property type="entry name" value="Epoxide_hydro_N"/>
</dbReference>
<evidence type="ECO:0000256" key="3">
    <source>
        <dbReference type="PIRSR" id="PIRSR001112-1"/>
    </source>
</evidence>
<dbReference type="EMBL" id="KB822718">
    <property type="protein sequence ID" value="ETN42813.1"/>
    <property type="molecule type" value="Genomic_DNA"/>
</dbReference>
<organism evidence="5 6">
    <name type="scientific">Cyphellophora europaea (strain CBS 101466)</name>
    <name type="common">Phialophora europaea</name>
    <dbReference type="NCBI Taxonomy" id="1220924"/>
    <lineage>
        <taxon>Eukaryota</taxon>
        <taxon>Fungi</taxon>
        <taxon>Dikarya</taxon>
        <taxon>Ascomycota</taxon>
        <taxon>Pezizomycotina</taxon>
        <taxon>Eurotiomycetes</taxon>
        <taxon>Chaetothyriomycetidae</taxon>
        <taxon>Chaetothyriales</taxon>
        <taxon>Cyphellophoraceae</taxon>
        <taxon>Cyphellophora</taxon>
    </lineage>
</organism>
<proteinExistence type="inferred from homology"/>
<protein>
    <recommendedName>
        <fullName evidence="4">Epoxide hydrolase N-terminal domain-containing protein</fullName>
    </recommendedName>
</protein>
<dbReference type="STRING" id="1220924.W2S433"/>
<feature type="active site" description="Proton acceptor" evidence="3">
    <location>
        <position position="386"/>
    </location>
</feature>
<evidence type="ECO:0000256" key="1">
    <source>
        <dbReference type="ARBA" id="ARBA00010088"/>
    </source>
</evidence>
<evidence type="ECO:0000313" key="5">
    <source>
        <dbReference type="EMBL" id="ETN42813.1"/>
    </source>
</evidence>
<dbReference type="GeneID" id="19969310"/>
<dbReference type="AlphaFoldDB" id="W2S433"/>
<name>W2S433_CYPE1</name>
<dbReference type="HOGENOM" id="CLU_019414_0_0_1"/>
<feature type="domain" description="Epoxide hydrolase N-terminal" evidence="4">
    <location>
        <begin position="18"/>
        <end position="132"/>
    </location>
</feature>
<accession>W2S433</accession>
<dbReference type="PANTHER" id="PTHR21661">
    <property type="entry name" value="EPOXIDE HYDROLASE 1-RELATED"/>
    <property type="match status" value="1"/>
</dbReference>
<keyword evidence="6" id="KW-1185">Reference proteome</keyword>